<dbReference type="Proteomes" id="UP000783588">
    <property type="component" value="Unassembled WGS sequence"/>
</dbReference>
<dbReference type="InterPro" id="IPR003716">
    <property type="entry name" value="DNA-dir_RNA_pol_omega"/>
</dbReference>
<keyword evidence="10" id="KW-1185">Reference proteome</keyword>
<dbReference type="EC" id="2.7.7.6" evidence="7"/>
<dbReference type="PANTHER" id="PTHR34476">
    <property type="entry name" value="DNA-DIRECTED RNA POLYMERASE SUBUNIT OMEGA"/>
    <property type="match status" value="1"/>
</dbReference>
<evidence type="ECO:0000256" key="8">
    <source>
        <dbReference type="SAM" id="MobiDB-lite"/>
    </source>
</evidence>
<organism evidence="9 10">
    <name type="scientific">Butyricicoccus intestinisimiae</name>
    <dbReference type="NCBI Taxonomy" id="2841509"/>
    <lineage>
        <taxon>Bacteria</taxon>
        <taxon>Bacillati</taxon>
        <taxon>Bacillota</taxon>
        <taxon>Clostridia</taxon>
        <taxon>Eubacteriales</taxon>
        <taxon>Butyricicoccaceae</taxon>
        <taxon>Butyricicoccus</taxon>
    </lineage>
</organism>
<protein>
    <recommendedName>
        <fullName evidence="7">DNA-directed RNA polymerase subunit omega</fullName>
        <shortName evidence="7">RNAP omega subunit</shortName>
        <ecNumber evidence="7">2.7.7.6</ecNumber>
    </recommendedName>
    <alternativeName>
        <fullName evidence="7">RNA polymerase omega subunit</fullName>
    </alternativeName>
    <alternativeName>
        <fullName evidence="7">Transcriptase subunit omega</fullName>
    </alternativeName>
</protein>
<keyword evidence="2 7" id="KW-0240">DNA-directed RNA polymerase</keyword>
<gene>
    <name evidence="7 9" type="primary">rpoZ</name>
    <name evidence="9" type="ORF">KQI75_01190</name>
</gene>
<evidence type="ECO:0000313" key="10">
    <source>
        <dbReference type="Proteomes" id="UP000783588"/>
    </source>
</evidence>
<evidence type="ECO:0000256" key="7">
    <source>
        <dbReference type="HAMAP-Rule" id="MF_00366"/>
    </source>
</evidence>
<reference evidence="9 10" key="1">
    <citation type="submission" date="2021-06" db="EMBL/GenBank/DDBJ databases">
        <authorList>
            <person name="Sun Q."/>
            <person name="Li D."/>
        </authorList>
    </citation>
    <scope>NUCLEOTIDE SEQUENCE [LARGE SCALE GENOMIC DNA]</scope>
    <source>
        <strain evidence="9 10">MSJd-7</strain>
    </source>
</reference>
<dbReference type="RefSeq" id="WP_216468861.1">
    <property type="nucleotide sequence ID" value="NZ_JAHLQI010000001.1"/>
</dbReference>
<sequence>MLKPSMQDLMKKVNNRYLLVNLSAQRARDLCSEEETTGKELPDKPVKLALDEISDGTIEYREGPKPEPEKQPEDFVAAASAEEETDLFAEDGADETVETVDETDTEEGTASDELFR</sequence>
<comment type="subunit">
    <text evidence="7">The RNAP catalytic core consists of 2 alpha, 1 beta, 1 beta' and 1 omega subunit. When a sigma factor is associated with the core the holoenzyme is formed, which can initiate transcription.</text>
</comment>
<feature type="compositionally biased region" description="Basic and acidic residues" evidence="8">
    <location>
        <begin position="58"/>
        <end position="73"/>
    </location>
</feature>
<keyword evidence="4 7" id="KW-0548">Nucleotidyltransferase</keyword>
<evidence type="ECO:0000256" key="1">
    <source>
        <dbReference type="ARBA" id="ARBA00006711"/>
    </source>
</evidence>
<dbReference type="GO" id="GO:0003899">
    <property type="term" value="F:DNA-directed RNA polymerase activity"/>
    <property type="evidence" value="ECO:0007669"/>
    <property type="project" value="UniProtKB-EC"/>
</dbReference>
<comment type="function">
    <text evidence="7">Promotes RNA polymerase assembly. Latches the N- and C-terminal regions of the beta' subunit thereby facilitating its interaction with the beta and alpha subunits.</text>
</comment>
<accession>A0ABS6EP27</accession>
<dbReference type="GO" id="GO:0000428">
    <property type="term" value="C:DNA-directed RNA polymerase complex"/>
    <property type="evidence" value="ECO:0007669"/>
    <property type="project" value="UniProtKB-KW"/>
</dbReference>
<comment type="similarity">
    <text evidence="1 7">Belongs to the RNA polymerase subunit omega family.</text>
</comment>
<comment type="caution">
    <text evidence="9">The sequence shown here is derived from an EMBL/GenBank/DDBJ whole genome shotgun (WGS) entry which is preliminary data.</text>
</comment>
<dbReference type="InterPro" id="IPR006110">
    <property type="entry name" value="Pol_omega/Rpo6/RPB6"/>
</dbReference>
<dbReference type="NCBIfam" id="TIGR00690">
    <property type="entry name" value="rpoZ"/>
    <property type="match status" value="1"/>
</dbReference>
<dbReference type="Pfam" id="PF01192">
    <property type="entry name" value="RNA_pol_Rpb6"/>
    <property type="match status" value="1"/>
</dbReference>
<evidence type="ECO:0000256" key="5">
    <source>
        <dbReference type="ARBA" id="ARBA00023163"/>
    </source>
</evidence>
<evidence type="ECO:0000256" key="4">
    <source>
        <dbReference type="ARBA" id="ARBA00022695"/>
    </source>
</evidence>
<feature type="compositionally biased region" description="Acidic residues" evidence="8">
    <location>
        <begin position="81"/>
        <end position="110"/>
    </location>
</feature>
<evidence type="ECO:0000256" key="2">
    <source>
        <dbReference type="ARBA" id="ARBA00022478"/>
    </source>
</evidence>
<feature type="region of interest" description="Disordered" evidence="8">
    <location>
        <begin position="55"/>
        <end position="116"/>
    </location>
</feature>
<keyword evidence="3 7" id="KW-0808">Transferase</keyword>
<proteinExistence type="inferred from homology"/>
<keyword evidence="5 7" id="KW-0804">Transcription</keyword>
<evidence type="ECO:0000256" key="6">
    <source>
        <dbReference type="ARBA" id="ARBA00048552"/>
    </source>
</evidence>
<dbReference type="PANTHER" id="PTHR34476:SF1">
    <property type="entry name" value="DNA-DIRECTED RNA POLYMERASE SUBUNIT OMEGA"/>
    <property type="match status" value="1"/>
</dbReference>
<dbReference type="HAMAP" id="MF_00366">
    <property type="entry name" value="RNApol_bact_RpoZ"/>
    <property type="match status" value="1"/>
</dbReference>
<dbReference type="EMBL" id="JAHLQI010000001">
    <property type="protein sequence ID" value="MBU5489253.1"/>
    <property type="molecule type" value="Genomic_DNA"/>
</dbReference>
<evidence type="ECO:0000256" key="3">
    <source>
        <dbReference type="ARBA" id="ARBA00022679"/>
    </source>
</evidence>
<name>A0ABS6EP27_9FIRM</name>
<evidence type="ECO:0000313" key="9">
    <source>
        <dbReference type="EMBL" id="MBU5489253.1"/>
    </source>
</evidence>
<comment type="catalytic activity">
    <reaction evidence="6 7">
        <text>RNA(n) + a ribonucleoside 5'-triphosphate = RNA(n+1) + diphosphate</text>
        <dbReference type="Rhea" id="RHEA:21248"/>
        <dbReference type="Rhea" id="RHEA-COMP:14527"/>
        <dbReference type="Rhea" id="RHEA-COMP:17342"/>
        <dbReference type="ChEBI" id="CHEBI:33019"/>
        <dbReference type="ChEBI" id="CHEBI:61557"/>
        <dbReference type="ChEBI" id="CHEBI:140395"/>
        <dbReference type="EC" id="2.7.7.6"/>
    </reaction>
</comment>
<dbReference type="SMART" id="SM01409">
    <property type="entry name" value="RNA_pol_Rpb6"/>
    <property type="match status" value="1"/>
</dbReference>